<dbReference type="OrthoDB" id="9804091at2"/>
<dbReference type="GO" id="GO:0006655">
    <property type="term" value="P:phosphatidylglycerol biosynthetic process"/>
    <property type="evidence" value="ECO:0007669"/>
    <property type="project" value="UniProtKB-UniPathway"/>
</dbReference>
<dbReference type="GO" id="GO:0046872">
    <property type="term" value="F:metal ion binding"/>
    <property type="evidence" value="ECO:0007669"/>
    <property type="project" value="UniProtKB-KW"/>
</dbReference>
<feature type="transmembrane region" description="Helical" evidence="2">
    <location>
        <begin position="25"/>
        <end position="52"/>
    </location>
</feature>
<dbReference type="InterPro" id="IPR026037">
    <property type="entry name" value="PgpA"/>
</dbReference>
<dbReference type="PANTHER" id="PTHR36305:SF1">
    <property type="entry name" value="PHOSPHATIDYLGLYCEROPHOSPHATASE A"/>
    <property type="match status" value="1"/>
</dbReference>
<keyword evidence="1" id="KW-0460">Magnesium</keyword>
<keyword evidence="1 4" id="KW-0378">Hydrolase</keyword>
<dbReference type="STRING" id="1125847.NT26_0591"/>
<keyword evidence="5" id="KW-1185">Reference proteome</keyword>
<dbReference type="SUPFAM" id="SSF101307">
    <property type="entry name" value="YutG-like"/>
    <property type="match status" value="1"/>
</dbReference>
<name>L0NB77_9HYPH</name>
<comment type="catalytic activity">
    <reaction evidence="1">
        <text>a 1,2-diacyl-sn-glycero-3-phospho-(1'-sn-glycero-3'-phosphate) + H2O = a 1,2-diacyl-sn-glycero-3-phospho-(1'-sn-glycerol) + phosphate</text>
        <dbReference type="Rhea" id="RHEA:33751"/>
        <dbReference type="ChEBI" id="CHEBI:15377"/>
        <dbReference type="ChEBI" id="CHEBI:43474"/>
        <dbReference type="ChEBI" id="CHEBI:60110"/>
        <dbReference type="ChEBI" id="CHEBI:64716"/>
        <dbReference type="EC" id="3.1.3.27"/>
    </reaction>
</comment>
<accession>L0NB77</accession>
<feature type="transmembrane region" description="Helical" evidence="2">
    <location>
        <begin position="59"/>
        <end position="78"/>
    </location>
</feature>
<reference evidence="4 5" key="1">
    <citation type="journal article" date="2013" name="Genome Biol. Evol.">
        <title>Life in an arsenic-containing gold mine: genome and physiology of the autotrophic arsenite-oxidizing bacterium rhizobium sp. NT-26.</title>
        <authorList>
            <person name="Andres J."/>
            <person name="Arsene-Ploetze F."/>
            <person name="Barbe V."/>
            <person name="Brochier-Armanet C."/>
            <person name="Cleiss-Arnold J."/>
            <person name="Coppee J.Y."/>
            <person name="Dillies M.A."/>
            <person name="Geist"/>
            <person name="L"/>
            <person name="Joublin A."/>
            <person name="Koechler S."/>
            <person name="Lassalle F."/>
            <person name="Marchal M."/>
            <person name="Medigue C."/>
            <person name="Muller D."/>
            <person name="Nesme X."/>
            <person name="Plewniak F."/>
            <person name="Proux C."/>
            <person name="Ramirez-Bahena M.H."/>
            <person name="Schenowitz C."/>
            <person name="Sismeiro O."/>
            <person name="Vallenet D."/>
            <person name="Santini J.M."/>
            <person name="Bertin P.N."/>
        </authorList>
    </citation>
    <scope>NUCLEOTIDE SEQUENCE [LARGE SCALE GENOMIC DNA]</scope>
    <source>
        <strain evidence="4 5">NT-26</strain>
    </source>
</reference>
<dbReference type="InterPro" id="IPR007686">
    <property type="entry name" value="YutG/PgpA"/>
</dbReference>
<comment type="pathway">
    <text evidence="1">Phospholipid metabolism; phosphatidylglycerol biosynthesis; phosphatidylglycerol from CDP-diacylglycerol: step 2/2.</text>
</comment>
<evidence type="ECO:0000256" key="1">
    <source>
        <dbReference type="PIRNR" id="PIRNR006162"/>
    </source>
</evidence>
<dbReference type="InterPro" id="IPR036681">
    <property type="entry name" value="PgpA-like_sf"/>
</dbReference>
<protein>
    <recommendedName>
        <fullName evidence="1">Phosphatidylglycerophosphatase A</fullName>
        <ecNumber evidence="1">3.1.3.27</ecNumber>
    </recommendedName>
    <alternativeName>
        <fullName evidence="1">Phosphatidylglycerolphosphate phosphatase A</fullName>
    </alternativeName>
</protein>
<dbReference type="PANTHER" id="PTHR36305">
    <property type="entry name" value="PHOSPHATIDYLGLYCEROPHOSPHATASE A"/>
    <property type="match status" value="1"/>
</dbReference>
<evidence type="ECO:0000256" key="2">
    <source>
        <dbReference type="SAM" id="Phobius"/>
    </source>
</evidence>
<dbReference type="KEGG" id="rht:NT26_0591"/>
<feature type="domain" description="YutG/PgpA" evidence="3">
    <location>
        <begin position="26"/>
        <end position="163"/>
    </location>
</feature>
<keyword evidence="2" id="KW-1133">Transmembrane helix</keyword>
<dbReference type="RefSeq" id="WP_052637272.1">
    <property type="nucleotide sequence ID" value="NZ_FO082820.1"/>
</dbReference>
<keyword evidence="1" id="KW-1208">Phospholipid metabolism</keyword>
<keyword evidence="1" id="KW-0595">Phospholipid degradation</keyword>
<keyword evidence="1" id="KW-0442">Lipid degradation</keyword>
<keyword evidence="1" id="KW-0479">Metal-binding</keyword>
<dbReference type="EMBL" id="FO082820">
    <property type="protein sequence ID" value="CCF18315.1"/>
    <property type="molecule type" value="Genomic_DNA"/>
</dbReference>
<dbReference type="CDD" id="cd06971">
    <property type="entry name" value="PgpA"/>
    <property type="match status" value="1"/>
</dbReference>
<dbReference type="PIRSF" id="PIRSF006162">
    <property type="entry name" value="PgpA"/>
    <property type="match status" value="1"/>
</dbReference>
<keyword evidence="1" id="KW-1003">Cell membrane</keyword>
<evidence type="ECO:0000313" key="5">
    <source>
        <dbReference type="Proteomes" id="UP000010792"/>
    </source>
</evidence>
<dbReference type="AlphaFoldDB" id="L0NB77"/>
<comment type="cofactor">
    <cofactor evidence="1">
        <name>Mg(2+)</name>
        <dbReference type="ChEBI" id="CHEBI:18420"/>
    </cofactor>
</comment>
<dbReference type="GO" id="GO:0008962">
    <property type="term" value="F:phosphatidylglycerophosphatase activity"/>
    <property type="evidence" value="ECO:0007669"/>
    <property type="project" value="UniProtKB-EC"/>
</dbReference>
<dbReference type="GO" id="GO:0009395">
    <property type="term" value="P:phospholipid catabolic process"/>
    <property type="evidence" value="ECO:0007669"/>
    <property type="project" value="UniProtKB-KW"/>
</dbReference>
<keyword evidence="1 2" id="KW-0812">Transmembrane</keyword>
<gene>
    <name evidence="4" type="primary">pgpA</name>
    <name evidence="4" type="ORF">NT26_0591</name>
</gene>
<evidence type="ECO:0000259" key="3">
    <source>
        <dbReference type="Pfam" id="PF04608"/>
    </source>
</evidence>
<dbReference type="EC" id="3.1.3.27" evidence="1"/>
<comment type="function">
    <text evidence="1">Lipid phosphatase which dephosphorylates phosphatidylglycerophosphate (PGP) to phosphatidylglycerol (PG).</text>
</comment>
<dbReference type="GO" id="GO:0005886">
    <property type="term" value="C:plasma membrane"/>
    <property type="evidence" value="ECO:0007669"/>
    <property type="project" value="UniProtKB-SubCell"/>
</dbReference>
<feature type="transmembrane region" description="Helical" evidence="2">
    <location>
        <begin position="142"/>
        <end position="164"/>
    </location>
</feature>
<sequence>MAEVAAPYAPVKPSFSAMVSAPHQMLAMVFGFGLFRVWPGTWGTLAGIGLFVALQPIPLAARVFVYVVLIVASAWACQKTGEDLSSPDHNAMVIDETLGMSLTLEFVAPGMAIGAVSFLLFRFFDAYKPWPIDFVDRKWKGGFFVILDDLLAALYTILAVRFLVAPLLA</sequence>
<keyword evidence="1" id="KW-0443">Lipid metabolism</keyword>
<proteinExistence type="predicted"/>
<dbReference type="UniPathway" id="UPA00084">
    <property type="reaction ID" value="UER00504"/>
</dbReference>
<evidence type="ECO:0000313" key="4">
    <source>
        <dbReference type="EMBL" id="CCF18315.1"/>
    </source>
</evidence>
<keyword evidence="1 2" id="KW-0472">Membrane</keyword>
<organism evidence="4 5">
    <name type="scientific">Pseudorhizobium banfieldiae</name>
    <dbReference type="NCBI Taxonomy" id="1125847"/>
    <lineage>
        <taxon>Bacteria</taxon>
        <taxon>Pseudomonadati</taxon>
        <taxon>Pseudomonadota</taxon>
        <taxon>Alphaproteobacteria</taxon>
        <taxon>Hyphomicrobiales</taxon>
        <taxon>Rhizobiaceae</taxon>
        <taxon>Rhizobium/Agrobacterium group</taxon>
        <taxon>Pseudorhizobium</taxon>
    </lineage>
</organism>
<dbReference type="Pfam" id="PF04608">
    <property type="entry name" value="PgpA"/>
    <property type="match status" value="1"/>
</dbReference>
<dbReference type="Proteomes" id="UP000010792">
    <property type="component" value="Chromosome"/>
</dbReference>
<comment type="subcellular location">
    <subcellularLocation>
        <location evidence="1">Cell inner membrane</location>
        <topology evidence="1">Multi-pass membrane protein</topology>
    </subcellularLocation>
</comment>
<feature type="transmembrane region" description="Helical" evidence="2">
    <location>
        <begin position="98"/>
        <end position="121"/>
    </location>
</feature>
<keyword evidence="1" id="KW-0997">Cell inner membrane</keyword>